<dbReference type="EMBL" id="CM051401">
    <property type="protein sequence ID" value="KAJ4713653.1"/>
    <property type="molecule type" value="Genomic_DNA"/>
</dbReference>
<accession>A0ACC1XQL4</accession>
<dbReference type="Proteomes" id="UP001164539">
    <property type="component" value="Chromosome 8"/>
</dbReference>
<name>A0ACC1XQL4_MELAZ</name>
<evidence type="ECO:0000313" key="1">
    <source>
        <dbReference type="EMBL" id="KAJ4713653.1"/>
    </source>
</evidence>
<sequence>MTKLGDLKQICETDIGLCVSVLLDKACLLSGEAISSQCGSTRGTEDDVLEVNQKEYTTCCTVNAISIHNSGNTVVQLTQPGMHYCICCLHGHCTMGLKLIKELLITFPGVTAHKPQHNLSQTVSDGLSLNIDMSSTAFIY</sequence>
<reference evidence="1 2" key="1">
    <citation type="journal article" date="2023" name="Science">
        <title>Complex scaffold remodeling in plant triterpene biosynthesis.</title>
        <authorList>
            <person name="De La Pena R."/>
            <person name="Hodgson H."/>
            <person name="Liu J.C."/>
            <person name="Stephenson M.J."/>
            <person name="Martin A.C."/>
            <person name="Owen C."/>
            <person name="Harkess A."/>
            <person name="Leebens-Mack J."/>
            <person name="Jimenez L.E."/>
            <person name="Osbourn A."/>
            <person name="Sattely E.S."/>
        </authorList>
    </citation>
    <scope>NUCLEOTIDE SEQUENCE [LARGE SCALE GENOMIC DNA]</scope>
    <source>
        <strain evidence="2">cv. JPN11</strain>
        <tissue evidence="1">Leaf</tissue>
    </source>
</reference>
<organism evidence="1 2">
    <name type="scientific">Melia azedarach</name>
    <name type="common">Chinaberry tree</name>
    <dbReference type="NCBI Taxonomy" id="155640"/>
    <lineage>
        <taxon>Eukaryota</taxon>
        <taxon>Viridiplantae</taxon>
        <taxon>Streptophyta</taxon>
        <taxon>Embryophyta</taxon>
        <taxon>Tracheophyta</taxon>
        <taxon>Spermatophyta</taxon>
        <taxon>Magnoliopsida</taxon>
        <taxon>eudicotyledons</taxon>
        <taxon>Gunneridae</taxon>
        <taxon>Pentapetalae</taxon>
        <taxon>rosids</taxon>
        <taxon>malvids</taxon>
        <taxon>Sapindales</taxon>
        <taxon>Meliaceae</taxon>
        <taxon>Melia</taxon>
    </lineage>
</organism>
<keyword evidence="2" id="KW-1185">Reference proteome</keyword>
<evidence type="ECO:0000313" key="2">
    <source>
        <dbReference type="Proteomes" id="UP001164539"/>
    </source>
</evidence>
<comment type="caution">
    <text evidence="1">The sequence shown here is derived from an EMBL/GenBank/DDBJ whole genome shotgun (WGS) entry which is preliminary data.</text>
</comment>
<proteinExistence type="predicted"/>
<gene>
    <name evidence="1" type="ORF">OWV82_015711</name>
</gene>
<protein>
    <submittedName>
        <fullName evidence="1">Early nodulin-like protein 1</fullName>
    </submittedName>
</protein>